<dbReference type="GO" id="GO:0008817">
    <property type="term" value="F:corrinoid adenosyltransferase activity"/>
    <property type="evidence" value="ECO:0007669"/>
    <property type="project" value="InterPro"/>
</dbReference>
<dbReference type="SUPFAM" id="SSF89028">
    <property type="entry name" value="Cobalamin adenosyltransferase-like"/>
    <property type="match status" value="1"/>
</dbReference>
<dbReference type="PIRSF" id="PIRSF012294">
    <property type="entry name" value="ATR_EutT"/>
    <property type="match status" value="1"/>
</dbReference>
<evidence type="ECO:0000256" key="2">
    <source>
        <dbReference type="ARBA" id="ARBA00022741"/>
    </source>
</evidence>
<feature type="domain" description="Cobalamin adenosyltransferase-like" evidence="4">
    <location>
        <begin position="108"/>
        <end position="261"/>
    </location>
</feature>
<gene>
    <name evidence="5" type="ORF">PATL70BA_2496</name>
</gene>
<dbReference type="Gene3D" id="1.20.1200.10">
    <property type="entry name" value="Cobalamin adenosyltransferase-like"/>
    <property type="match status" value="1"/>
</dbReference>
<keyword evidence="1 5" id="KW-0808">Transferase</keyword>
<dbReference type="GO" id="GO:0006580">
    <property type="term" value="P:ethanolamine metabolic process"/>
    <property type="evidence" value="ECO:0007669"/>
    <property type="project" value="InterPro"/>
</dbReference>
<keyword evidence="2" id="KW-0547">Nucleotide-binding</keyword>
<dbReference type="AlphaFoldDB" id="A0A3P7S106"/>
<dbReference type="InterPro" id="IPR016030">
    <property type="entry name" value="CblAdoTrfase-like"/>
</dbReference>
<dbReference type="Proteomes" id="UP000279029">
    <property type="component" value="Chromosome"/>
</dbReference>
<dbReference type="InterPro" id="IPR036451">
    <property type="entry name" value="CblAdoTrfase-like_sf"/>
</dbReference>
<evidence type="ECO:0000313" key="5">
    <source>
        <dbReference type="EMBL" id="VDN48392.1"/>
    </source>
</evidence>
<sequence>MFICLAFHGEAIITKDVIGMEVLTEAVVRSILKKDKVKEWLVNPDTIITPSAREYLNEQKIKLVYTKDEQGLLGISKKNNEKNEINDTEEKKFIPKYIVKDTGGFFEKKPEEMTQLYGNELVLKNHPSILFRGKVDSLQSKILEIQVMADKNKCEKLVCELQEVLQYVRNILKAEVIKEATEEICLFGLLEEDIREMSHNPKKHIGVAHILPDYKMGEILIGLNTIRSGAREVELSSIPLNRKDITKSLNRLSSAVYVMMCRYLSGYYN</sequence>
<evidence type="ECO:0000256" key="3">
    <source>
        <dbReference type="ARBA" id="ARBA00022840"/>
    </source>
</evidence>
<organism evidence="5 6">
    <name type="scientific">Petrocella atlantisensis</name>
    <dbReference type="NCBI Taxonomy" id="2173034"/>
    <lineage>
        <taxon>Bacteria</taxon>
        <taxon>Bacillati</taxon>
        <taxon>Bacillota</taxon>
        <taxon>Clostridia</taxon>
        <taxon>Lachnospirales</taxon>
        <taxon>Vallitaleaceae</taxon>
        <taxon>Petrocella</taxon>
    </lineage>
</organism>
<dbReference type="GO" id="GO:0009236">
    <property type="term" value="P:cobalamin biosynthetic process"/>
    <property type="evidence" value="ECO:0007669"/>
    <property type="project" value="InterPro"/>
</dbReference>
<accession>A0A3P7S106</accession>
<keyword evidence="3" id="KW-0067">ATP-binding</keyword>
<dbReference type="EMBL" id="LR130778">
    <property type="protein sequence ID" value="VDN48392.1"/>
    <property type="molecule type" value="Genomic_DNA"/>
</dbReference>
<evidence type="ECO:0000259" key="4">
    <source>
        <dbReference type="Pfam" id="PF01923"/>
    </source>
</evidence>
<dbReference type="Pfam" id="PF01923">
    <property type="entry name" value="Cob_adeno_trans"/>
    <property type="match status" value="1"/>
</dbReference>
<dbReference type="InterPro" id="IPR009194">
    <property type="entry name" value="AdoTrfase_EutT"/>
</dbReference>
<dbReference type="GO" id="GO:0005524">
    <property type="term" value="F:ATP binding"/>
    <property type="evidence" value="ECO:0007669"/>
    <property type="project" value="UniProtKB-KW"/>
</dbReference>
<dbReference type="KEGG" id="cbar:PATL70BA_2496"/>
<keyword evidence="6" id="KW-1185">Reference proteome</keyword>
<evidence type="ECO:0000313" key="6">
    <source>
        <dbReference type="Proteomes" id="UP000279029"/>
    </source>
</evidence>
<protein>
    <submittedName>
        <fullName evidence="5">Cobalamin adenosyltransferase</fullName>
    </submittedName>
</protein>
<evidence type="ECO:0000256" key="1">
    <source>
        <dbReference type="ARBA" id="ARBA00022679"/>
    </source>
</evidence>
<proteinExistence type="predicted"/>
<reference evidence="5 6" key="1">
    <citation type="submission" date="2018-09" db="EMBL/GenBank/DDBJ databases">
        <authorList>
            <person name="Postec A."/>
        </authorList>
    </citation>
    <scope>NUCLEOTIDE SEQUENCE [LARGE SCALE GENOMIC DNA]</scope>
    <source>
        <strain evidence="5">70B-A</strain>
    </source>
</reference>
<name>A0A3P7S106_9FIRM</name>